<accession>A0A1R0Y9R3</accession>
<dbReference type="Gene3D" id="3.40.50.620">
    <property type="entry name" value="HUPs"/>
    <property type="match status" value="1"/>
</dbReference>
<dbReference type="EC" id="6.3.4.20" evidence="8"/>
<keyword evidence="4" id="KW-0547">Nucleotide-binding</keyword>
<dbReference type="SUPFAM" id="SSF52402">
    <property type="entry name" value="Adenine nucleotide alpha hydrolases-like"/>
    <property type="match status" value="1"/>
</dbReference>
<dbReference type="GO" id="GO:0005524">
    <property type="term" value="F:ATP binding"/>
    <property type="evidence" value="ECO:0007669"/>
    <property type="project" value="UniProtKB-KW"/>
</dbReference>
<evidence type="ECO:0000256" key="5">
    <source>
        <dbReference type="ARBA" id="ARBA00022833"/>
    </source>
</evidence>
<protein>
    <recommendedName>
        <fullName evidence="8">7-cyano-7-deazaguanine synthase</fullName>
        <ecNumber evidence="8">6.3.4.20</ecNumber>
    </recommendedName>
</protein>
<dbReference type="RefSeq" id="WP_076116335.1">
    <property type="nucleotide sequence ID" value="NZ_MPTC01000001.1"/>
</dbReference>
<keyword evidence="3" id="KW-0479">Metal-binding</keyword>
<dbReference type="Proteomes" id="UP000187439">
    <property type="component" value="Unassembled WGS sequence"/>
</dbReference>
<evidence type="ECO:0000256" key="9">
    <source>
        <dbReference type="ARBA" id="ARBA00047890"/>
    </source>
</evidence>
<dbReference type="InterPro" id="IPR014729">
    <property type="entry name" value="Rossmann-like_a/b/a_fold"/>
</dbReference>
<comment type="similarity">
    <text evidence="7">Belongs to the QueC family.</text>
</comment>
<dbReference type="PANTHER" id="PTHR42914:SF1">
    <property type="entry name" value="7-CYANO-7-DEAZAGUANINE SYNTHASE"/>
    <property type="match status" value="1"/>
</dbReference>
<gene>
    <name evidence="10" type="ORF">BSK52_00430</name>
</gene>
<evidence type="ECO:0000256" key="3">
    <source>
        <dbReference type="ARBA" id="ARBA00022723"/>
    </source>
</evidence>
<keyword evidence="6" id="KW-0067">ATP-binding</keyword>
<proteinExistence type="inferred from homology"/>
<dbReference type="OrthoDB" id="9789567at2"/>
<name>A0A1R0Y9R3_9BACL</name>
<comment type="catalytic activity">
    <reaction evidence="9">
        <text>7-carboxy-7-carbaguanine + NH4(+) + 2 ATP = 7-cyano-7-carbaguanine + 2 AMP + 2 diphosphate + 2 H(+)</text>
        <dbReference type="Rhea" id="RHEA:27982"/>
        <dbReference type="ChEBI" id="CHEBI:15378"/>
        <dbReference type="ChEBI" id="CHEBI:28938"/>
        <dbReference type="ChEBI" id="CHEBI:30616"/>
        <dbReference type="ChEBI" id="CHEBI:33019"/>
        <dbReference type="ChEBI" id="CHEBI:45075"/>
        <dbReference type="ChEBI" id="CHEBI:61036"/>
        <dbReference type="ChEBI" id="CHEBI:456215"/>
        <dbReference type="EC" id="6.3.4.20"/>
    </reaction>
</comment>
<organism evidence="10 11">
    <name type="scientific">Paenibacillus odorifer</name>
    <dbReference type="NCBI Taxonomy" id="189426"/>
    <lineage>
        <taxon>Bacteria</taxon>
        <taxon>Bacillati</taxon>
        <taxon>Bacillota</taxon>
        <taxon>Bacilli</taxon>
        <taxon>Bacillales</taxon>
        <taxon>Paenibacillaceae</taxon>
        <taxon>Paenibacillus</taxon>
    </lineage>
</organism>
<evidence type="ECO:0000256" key="8">
    <source>
        <dbReference type="ARBA" id="ARBA00039149"/>
    </source>
</evidence>
<sequence>MNKRNYKVLVLLSGGLDSTCLVHYHLSQGNKVTALFFDYGQQSCEREFQSAKEISEYYDIQLSRQKLGFNIKNNDGEFYCRNALFVLAACSFLGESSSLISLGIHSGTPYYDSTAAFVTDTQMLLNGYFGGVIRIITPFLDYAKEQIIDYSVQEKIPVHLTYSCEIGGQKPCGLCKSCIDRRRLYEQSPGKD</sequence>
<dbReference type="InterPro" id="IPR018317">
    <property type="entry name" value="QueC"/>
</dbReference>
<dbReference type="GO" id="GO:0046872">
    <property type="term" value="F:metal ion binding"/>
    <property type="evidence" value="ECO:0007669"/>
    <property type="project" value="UniProtKB-KW"/>
</dbReference>
<dbReference type="Pfam" id="PF06508">
    <property type="entry name" value="QueC"/>
    <property type="match status" value="2"/>
</dbReference>
<dbReference type="EMBL" id="MPTC01000001">
    <property type="protein sequence ID" value="OMD44051.1"/>
    <property type="molecule type" value="Genomic_DNA"/>
</dbReference>
<dbReference type="GO" id="GO:0016874">
    <property type="term" value="F:ligase activity"/>
    <property type="evidence" value="ECO:0007669"/>
    <property type="project" value="UniProtKB-KW"/>
</dbReference>
<comment type="caution">
    <text evidence="10">The sequence shown here is derived from an EMBL/GenBank/DDBJ whole genome shotgun (WGS) entry which is preliminary data.</text>
</comment>
<keyword evidence="5" id="KW-0862">Zinc</keyword>
<reference evidence="10 11" key="1">
    <citation type="submission" date="2016-10" db="EMBL/GenBank/DDBJ databases">
        <title>Paenibacillus species isolates.</title>
        <authorList>
            <person name="Beno S.M."/>
        </authorList>
    </citation>
    <scope>NUCLEOTIDE SEQUENCE [LARGE SCALE GENOMIC DNA]</scope>
    <source>
        <strain evidence="10 11">FSL H7-0710</strain>
    </source>
</reference>
<evidence type="ECO:0000256" key="6">
    <source>
        <dbReference type="ARBA" id="ARBA00022840"/>
    </source>
</evidence>
<keyword evidence="2" id="KW-0436">Ligase</keyword>
<evidence type="ECO:0000256" key="7">
    <source>
        <dbReference type="ARBA" id="ARBA00037993"/>
    </source>
</evidence>
<comment type="pathway">
    <text evidence="1">Purine metabolism; 7-cyano-7-deazaguanine biosynthesis.</text>
</comment>
<evidence type="ECO:0000313" key="10">
    <source>
        <dbReference type="EMBL" id="OMD44051.1"/>
    </source>
</evidence>
<evidence type="ECO:0000313" key="11">
    <source>
        <dbReference type="Proteomes" id="UP000187439"/>
    </source>
</evidence>
<dbReference type="PANTHER" id="PTHR42914">
    <property type="entry name" value="7-CYANO-7-DEAZAGUANINE SYNTHASE"/>
    <property type="match status" value="1"/>
</dbReference>
<evidence type="ECO:0000256" key="4">
    <source>
        <dbReference type="ARBA" id="ARBA00022741"/>
    </source>
</evidence>
<dbReference type="AlphaFoldDB" id="A0A1R0Y9R3"/>
<evidence type="ECO:0000256" key="2">
    <source>
        <dbReference type="ARBA" id="ARBA00022598"/>
    </source>
</evidence>
<evidence type="ECO:0000256" key="1">
    <source>
        <dbReference type="ARBA" id="ARBA00005061"/>
    </source>
</evidence>